<evidence type="ECO:0000256" key="1">
    <source>
        <dbReference type="SAM" id="Phobius"/>
    </source>
</evidence>
<dbReference type="Proteomes" id="UP000515591">
    <property type="component" value="Chromosome"/>
</dbReference>
<keyword evidence="1" id="KW-0812">Transmembrane</keyword>
<sequence>MMQNAQLGLAVSAIIVAFGLVLFYFDHLRGPRGQRDEEDPGH</sequence>
<organism evidence="2 3">
    <name type="scientific">Metapseudomonas otitidis</name>
    <dbReference type="NCBI Taxonomy" id="319939"/>
    <lineage>
        <taxon>Bacteria</taxon>
        <taxon>Pseudomonadati</taxon>
        <taxon>Pseudomonadota</taxon>
        <taxon>Gammaproteobacteria</taxon>
        <taxon>Pseudomonadales</taxon>
        <taxon>Pseudomonadaceae</taxon>
        <taxon>Metapseudomonas</taxon>
    </lineage>
</organism>
<reference evidence="2 3" key="1">
    <citation type="submission" date="2019-12" db="EMBL/GenBank/DDBJ databases">
        <title>complete genome sequences of Pseudomonas otitidis str. WP8-S17-CRE-03 isolated from wastewater treatment plant effluent.</title>
        <authorList>
            <person name="Sekizuka T."/>
            <person name="Itokawa K."/>
            <person name="Yatsu K."/>
            <person name="Inamine Y."/>
            <person name="Kuroda M."/>
        </authorList>
    </citation>
    <scope>NUCLEOTIDE SEQUENCE [LARGE SCALE GENOMIC DNA]</scope>
    <source>
        <strain evidence="2 3">WP8-S17-CRE-03</strain>
    </source>
</reference>
<proteinExistence type="predicted"/>
<dbReference type="AlphaFoldDB" id="A0A6S5RXH1"/>
<keyword evidence="1" id="KW-1133">Transmembrane helix</keyword>
<evidence type="ECO:0000313" key="3">
    <source>
        <dbReference type="Proteomes" id="UP000515591"/>
    </source>
</evidence>
<dbReference type="EMBL" id="AP022213">
    <property type="protein sequence ID" value="BBT16836.1"/>
    <property type="molecule type" value="Genomic_DNA"/>
</dbReference>
<gene>
    <name evidence="2" type="ORF">WP8S17C03_28850</name>
</gene>
<feature type="transmembrane region" description="Helical" evidence="1">
    <location>
        <begin position="6"/>
        <end position="25"/>
    </location>
</feature>
<keyword evidence="1" id="KW-0472">Membrane</keyword>
<protein>
    <submittedName>
        <fullName evidence="2">Uncharacterized protein</fullName>
    </submittedName>
</protein>
<name>A0A6S5RXH1_9GAMM</name>
<accession>A0A6S5RXH1</accession>
<evidence type="ECO:0000313" key="2">
    <source>
        <dbReference type="EMBL" id="BBT16836.1"/>
    </source>
</evidence>